<dbReference type="SMART" id="SM00991">
    <property type="entry name" value="WHEP-TRS"/>
    <property type="match status" value="1"/>
</dbReference>
<evidence type="ECO:0000313" key="21">
    <source>
        <dbReference type="EMBL" id="CAP38159.2"/>
    </source>
</evidence>
<comment type="subunit">
    <text evidence="4">Homodimer.</text>
</comment>
<dbReference type="Gene3D" id="1.10.287.10">
    <property type="entry name" value="S15/NS1, RNA-binding"/>
    <property type="match status" value="1"/>
</dbReference>
<evidence type="ECO:0000256" key="17">
    <source>
        <dbReference type="ARBA" id="ARBA00049523"/>
    </source>
</evidence>
<dbReference type="STRING" id="6238.A8XZU2"/>
<dbReference type="FunFam" id="1.10.287.10:FF:000022">
    <property type="entry name" value="Glycine--tRNA ligase"/>
    <property type="match status" value="1"/>
</dbReference>
<evidence type="ECO:0000259" key="19">
    <source>
        <dbReference type="PROSITE" id="PS50862"/>
    </source>
</evidence>
<evidence type="ECO:0000256" key="16">
    <source>
        <dbReference type="ARBA" id="ARBA00048436"/>
    </source>
</evidence>
<sequence length="787" mass="89698">MLSGYLFKNIRTTQRLLRNFSSDAKFFKVRKPSRKQNKLGLEKEKRRKNKLQSTQFFYIAARARSPYQEVEVVSNNRKAPLQTQRKSIAPRFEKKTRQKISDYLKQMATPEIEAQLAPLRAAVKEYGDLIRDLKAKQAPKIDIDKAVVELKARKKLLEETEIALAPKEASFDRLKLEDLLKRRFFYDQSFAIYGGVTGLYDFGPMGCALKANMLQQWRKHFILEEGMLEVDCTSLTPEPVLKASGHVDRFADWMVKDTKNGECFRADHLIKNSIEKLMNVSKIDKKVSAEIKKDGEDVLARLEGFDDKDMHEVITRFKFKSPITGNDLTEPIAFNLMFPTQIGPTGDFKAFLRPETAQGIFVNFKRLLEFNQGKLPFAAAQIGLGFRNEISPRQGLIRVREFTMCEIEHFVDPEDKRFPKFAKVADEKLVLFSACNQLDGAPAREVAIGEAVANKTVANETLGYYMARCHQFLMKVGIDGRRLRFRQHLSNEMAHYAQDCWDAEILTSYGWIECVGNADRACYDLQQHYKATNVKLVAEKKLPEPVDVDIVEAQANMALLGKKYKKEAKKIQTALQQLTSEQVTAIEAELVAKQLYNLDINGEKFELAPDLVNIKKYSKKIHVQEITPSVIEPSYGIGRIMYALLEHSFRQREGDEQRTFLAFKPLVAPIKCSILPISANDTLVPVMDAVKEELSHYELSYKVDDSSGTIGRRYARTDEIGIPFGITVDFESGKTTPYTVTIRHAETMSQIRLEVSELGRLISDLVSGRQQWSDAQAKYPKFEASAE</sequence>
<dbReference type="InterPro" id="IPR000738">
    <property type="entry name" value="WHEP-TRS_dom"/>
</dbReference>
<dbReference type="InterPro" id="IPR045864">
    <property type="entry name" value="aa-tRNA-synth_II/BPL/LPL"/>
</dbReference>
<dbReference type="PANTHER" id="PTHR10745">
    <property type="entry name" value="GLYCYL-TRNA SYNTHETASE/DNA POLYMERASE SUBUNIT GAMMA-2"/>
    <property type="match status" value="1"/>
</dbReference>
<dbReference type="InterPro" id="IPR002315">
    <property type="entry name" value="tRNA-synt_gly"/>
</dbReference>
<dbReference type="Proteomes" id="UP000008549">
    <property type="component" value="Unassembled WGS sequence"/>
</dbReference>
<dbReference type="FunFam" id="3.30.930.10:FF:000158">
    <property type="entry name" value="Glycyl-tRNA synthetase"/>
    <property type="match status" value="1"/>
</dbReference>
<dbReference type="CDD" id="cd00774">
    <property type="entry name" value="GlyRS-like_core"/>
    <property type="match status" value="1"/>
</dbReference>
<dbReference type="InterPro" id="IPR009068">
    <property type="entry name" value="uS15_NS1_RNA-bd_sf"/>
</dbReference>
<dbReference type="GO" id="GO:0070150">
    <property type="term" value="P:mitochondrial glycyl-tRNA aminoacylation"/>
    <property type="evidence" value="ECO:0000318"/>
    <property type="project" value="GO_Central"/>
</dbReference>
<dbReference type="CDD" id="cd00858">
    <property type="entry name" value="GlyRS_anticodon"/>
    <property type="match status" value="1"/>
</dbReference>
<name>A8XZU2_CAEBR</name>
<dbReference type="GO" id="GO:0004820">
    <property type="term" value="F:glycine-tRNA ligase activity"/>
    <property type="evidence" value="ECO:0000318"/>
    <property type="project" value="GO_Central"/>
</dbReference>
<keyword evidence="8" id="KW-0436">Ligase</keyword>
<dbReference type="GO" id="GO:0030424">
    <property type="term" value="C:axon"/>
    <property type="evidence" value="ECO:0007669"/>
    <property type="project" value="UniProtKB-SubCell"/>
</dbReference>
<evidence type="ECO:0000256" key="11">
    <source>
        <dbReference type="ARBA" id="ARBA00022840"/>
    </source>
</evidence>
<dbReference type="InParanoid" id="A8XZU2"/>
<dbReference type="GO" id="GO:0005737">
    <property type="term" value="C:cytoplasm"/>
    <property type="evidence" value="ECO:0000318"/>
    <property type="project" value="GO_Central"/>
</dbReference>
<evidence type="ECO:0000256" key="18">
    <source>
        <dbReference type="ARBA" id="ARBA00078924"/>
    </source>
</evidence>
<dbReference type="Pfam" id="PF00587">
    <property type="entry name" value="tRNA-synt_2b"/>
    <property type="match status" value="1"/>
</dbReference>
<keyword evidence="9" id="KW-0808">Transferase</keyword>
<dbReference type="Gene3D" id="3.30.930.10">
    <property type="entry name" value="Bira Bifunctional Protein, Domain 2"/>
    <property type="match status" value="1"/>
</dbReference>
<feature type="domain" description="Aminoacyl-transfer RNA synthetases class-II family profile" evidence="19">
    <location>
        <begin position="172"/>
        <end position="665"/>
    </location>
</feature>
<evidence type="ECO:0000313" key="23">
    <source>
        <dbReference type="WormBase" id="CBG21320"/>
    </source>
</evidence>
<reference evidence="21 22" key="2">
    <citation type="journal article" date="2011" name="PLoS Genet.">
        <title>Caenorhabditis briggsae recombinant inbred line genotypes reveal inter-strain incompatibility and the evolution of recombination.</title>
        <authorList>
            <person name="Ross J.A."/>
            <person name="Koboldt D.C."/>
            <person name="Staisch J.E."/>
            <person name="Chamberlin H.M."/>
            <person name="Gupta B.P."/>
            <person name="Miller R.D."/>
            <person name="Baird S.E."/>
            <person name="Haag E.S."/>
        </authorList>
    </citation>
    <scope>NUCLEOTIDE SEQUENCE [LARGE SCALE GENOMIC DNA]</scope>
    <source>
        <strain evidence="21 22">AF16</strain>
    </source>
</reference>
<dbReference type="Gene3D" id="3.30.720.200">
    <property type="match status" value="1"/>
</dbReference>
<evidence type="ECO:0000256" key="15">
    <source>
        <dbReference type="ARBA" id="ARBA00030057"/>
    </source>
</evidence>
<dbReference type="FunFam" id="3.30.720.200:FF:000001">
    <property type="entry name" value="Glycine--tRNA ligase 2"/>
    <property type="match status" value="1"/>
</dbReference>
<keyword evidence="12" id="KW-0648">Protein biosynthesis</keyword>
<organism evidence="21 22">
    <name type="scientific">Caenorhabditis briggsae</name>
    <dbReference type="NCBI Taxonomy" id="6238"/>
    <lineage>
        <taxon>Eukaryota</taxon>
        <taxon>Metazoa</taxon>
        <taxon>Ecdysozoa</taxon>
        <taxon>Nematoda</taxon>
        <taxon>Chromadorea</taxon>
        <taxon>Rhabditida</taxon>
        <taxon>Rhabditina</taxon>
        <taxon>Rhabditomorpha</taxon>
        <taxon>Rhabditoidea</taxon>
        <taxon>Rhabditidae</taxon>
        <taxon>Peloderinae</taxon>
        <taxon>Caenorhabditis</taxon>
    </lineage>
</organism>
<dbReference type="PROSITE" id="PS51185">
    <property type="entry name" value="WHEP_TRS_2"/>
    <property type="match status" value="1"/>
</dbReference>
<dbReference type="InterPro" id="IPR006195">
    <property type="entry name" value="aa-tRNA-synth_II"/>
</dbReference>
<dbReference type="Gene3D" id="3.30.40.230">
    <property type="match status" value="1"/>
</dbReference>
<feature type="domain" description="WHEP-TRS" evidence="20">
    <location>
        <begin position="115"/>
        <end position="171"/>
    </location>
</feature>
<dbReference type="SUPFAM" id="SSF55681">
    <property type="entry name" value="Class II aaRS and biotin synthetases"/>
    <property type="match status" value="1"/>
</dbReference>
<evidence type="ECO:0000256" key="12">
    <source>
        <dbReference type="ARBA" id="ARBA00022917"/>
    </source>
</evidence>
<accession>A8XZU2</accession>
<evidence type="ECO:0000256" key="4">
    <source>
        <dbReference type="ARBA" id="ARBA00011738"/>
    </source>
</evidence>
<evidence type="ECO:0000256" key="3">
    <source>
        <dbReference type="ARBA" id="ARBA00008226"/>
    </source>
</evidence>
<dbReference type="Gene3D" id="3.40.50.800">
    <property type="entry name" value="Anticodon-binding domain"/>
    <property type="match status" value="1"/>
</dbReference>
<dbReference type="Pfam" id="PF03129">
    <property type="entry name" value="HGTP_anticodon"/>
    <property type="match status" value="1"/>
</dbReference>
<evidence type="ECO:0000256" key="10">
    <source>
        <dbReference type="ARBA" id="ARBA00022741"/>
    </source>
</evidence>
<proteinExistence type="inferred from homology"/>
<evidence type="ECO:0000256" key="8">
    <source>
        <dbReference type="ARBA" id="ARBA00022598"/>
    </source>
</evidence>
<dbReference type="SUPFAM" id="SSF52954">
    <property type="entry name" value="Class II aaRS ABD-related"/>
    <property type="match status" value="1"/>
</dbReference>
<dbReference type="EMBL" id="HE600993">
    <property type="protein sequence ID" value="CAP38159.2"/>
    <property type="molecule type" value="Genomic_DNA"/>
</dbReference>
<dbReference type="HOGENOM" id="CLU_015515_1_0_1"/>
<keyword evidence="14" id="KW-0966">Cell projection</keyword>
<dbReference type="WormBase" id="CBG21320">
    <property type="protein sequence ID" value="CBP39486"/>
    <property type="gene ID" value="WBGene00040130"/>
    <property type="gene designation" value="Cbr-gars-1"/>
</dbReference>
<dbReference type="PANTHER" id="PTHR10745:SF0">
    <property type="entry name" value="GLYCINE--TRNA LIGASE"/>
    <property type="match status" value="1"/>
</dbReference>
<gene>
    <name evidence="23" type="primary">gars-1</name>
    <name evidence="21" type="synonym">Cbr-gars-1</name>
    <name evidence="23" type="ORF">CBG21320</name>
    <name evidence="21" type="ORF">CBG_21320</name>
</gene>
<evidence type="ECO:0000259" key="20">
    <source>
        <dbReference type="PROSITE" id="PS51185"/>
    </source>
</evidence>
<evidence type="ECO:0000256" key="6">
    <source>
        <dbReference type="ARBA" id="ARBA00019404"/>
    </source>
</evidence>
<dbReference type="EC" id="6.1.1.14" evidence="5"/>
<keyword evidence="10" id="KW-0547">Nucleotide-binding</keyword>
<dbReference type="NCBIfam" id="TIGR00389">
    <property type="entry name" value="glyS_dimeric"/>
    <property type="match status" value="1"/>
</dbReference>
<dbReference type="SUPFAM" id="SSF47060">
    <property type="entry name" value="S15/NS1 RNA-binding domain"/>
    <property type="match status" value="1"/>
</dbReference>
<comment type="similarity">
    <text evidence="3">Belongs to the class-II aminoacyl-tRNA synthetase family.</text>
</comment>
<evidence type="ECO:0000256" key="14">
    <source>
        <dbReference type="ARBA" id="ARBA00023273"/>
    </source>
</evidence>
<dbReference type="OMA" id="MEMQYFV"/>
<protein>
    <recommendedName>
        <fullName evidence="6">Glycine--tRNA ligase</fullName>
        <ecNumber evidence="5">6.1.1.14</ecNumber>
    </recommendedName>
    <alternativeName>
        <fullName evidence="15">Diadenosine tetraphosphate synthetase</fullName>
    </alternativeName>
    <alternativeName>
        <fullName evidence="18">Glycyl-tRNA synthetase</fullName>
    </alternativeName>
</protein>
<evidence type="ECO:0000256" key="1">
    <source>
        <dbReference type="ARBA" id="ARBA00004489"/>
    </source>
</evidence>
<dbReference type="eggNOG" id="KOG2298">
    <property type="taxonomic scope" value="Eukaryota"/>
</dbReference>
<dbReference type="Pfam" id="PF00458">
    <property type="entry name" value="WHEP-TRS"/>
    <property type="match status" value="1"/>
</dbReference>
<dbReference type="AlphaFoldDB" id="A8XZU2"/>
<dbReference type="InterPro" id="IPR002314">
    <property type="entry name" value="aa-tRNA-synt_IIb"/>
</dbReference>
<dbReference type="FunCoup" id="A8XZU2">
    <property type="interactions" value="2572"/>
</dbReference>
<dbReference type="InterPro" id="IPR004154">
    <property type="entry name" value="Anticodon-bd"/>
</dbReference>
<evidence type="ECO:0000256" key="5">
    <source>
        <dbReference type="ARBA" id="ARBA00012829"/>
    </source>
</evidence>
<dbReference type="CDD" id="cd00935">
    <property type="entry name" value="GlyRS_RNA"/>
    <property type="match status" value="1"/>
</dbReference>
<dbReference type="PRINTS" id="PR01043">
    <property type="entry name" value="TRNASYNTHGLY"/>
</dbReference>
<dbReference type="FunFam" id="3.30.40.230:FF:000001">
    <property type="entry name" value="Glycine--tRNA ligase"/>
    <property type="match status" value="1"/>
</dbReference>
<comment type="catalytic activity">
    <reaction evidence="16">
        <text>2 ATP + H(+) = P(1),P(4)-bis(5'-adenosyl) tetraphosphate + diphosphate</text>
        <dbReference type="Rhea" id="RHEA:34935"/>
        <dbReference type="ChEBI" id="CHEBI:15378"/>
        <dbReference type="ChEBI" id="CHEBI:30616"/>
        <dbReference type="ChEBI" id="CHEBI:33019"/>
        <dbReference type="ChEBI" id="CHEBI:58141"/>
    </reaction>
    <physiologicalReaction direction="left-to-right" evidence="16">
        <dbReference type="Rhea" id="RHEA:34936"/>
    </physiologicalReaction>
</comment>
<evidence type="ECO:0000256" key="9">
    <source>
        <dbReference type="ARBA" id="ARBA00022679"/>
    </source>
</evidence>
<dbReference type="GO" id="GO:0016740">
    <property type="term" value="F:transferase activity"/>
    <property type="evidence" value="ECO:0007669"/>
    <property type="project" value="UniProtKB-KW"/>
</dbReference>
<dbReference type="InterPro" id="IPR036621">
    <property type="entry name" value="Anticodon-bd_dom_sf"/>
</dbReference>
<reference evidence="21 22" key="1">
    <citation type="journal article" date="2003" name="PLoS Biol.">
        <title>The genome sequence of Caenorhabditis briggsae: a platform for comparative genomics.</title>
        <authorList>
            <person name="Stein L.D."/>
            <person name="Bao Z."/>
            <person name="Blasiar D."/>
            <person name="Blumenthal T."/>
            <person name="Brent M.R."/>
            <person name="Chen N."/>
            <person name="Chinwalla A."/>
            <person name="Clarke L."/>
            <person name="Clee C."/>
            <person name="Coghlan A."/>
            <person name="Coulson A."/>
            <person name="D'Eustachio P."/>
            <person name="Fitch D.H."/>
            <person name="Fulton L.A."/>
            <person name="Fulton R.E."/>
            <person name="Griffiths-Jones S."/>
            <person name="Harris T.W."/>
            <person name="Hillier L.W."/>
            <person name="Kamath R."/>
            <person name="Kuwabara P.E."/>
            <person name="Mardis E.R."/>
            <person name="Marra M.A."/>
            <person name="Miner T.L."/>
            <person name="Minx P."/>
            <person name="Mullikin J.C."/>
            <person name="Plumb R.W."/>
            <person name="Rogers J."/>
            <person name="Schein J.E."/>
            <person name="Sohrmann M."/>
            <person name="Spieth J."/>
            <person name="Stajich J.E."/>
            <person name="Wei C."/>
            <person name="Willey D."/>
            <person name="Wilson R.K."/>
            <person name="Durbin R."/>
            <person name="Waterston R.H."/>
        </authorList>
    </citation>
    <scope>NUCLEOTIDE SEQUENCE [LARGE SCALE GENOMIC DNA]</scope>
    <source>
        <strain evidence="21 22">AF16</strain>
    </source>
</reference>
<evidence type="ECO:0000313" key="22">
    <source>
        <dbReference type="Proteomes" id="UP000008549"/>
    </source>
</evidence>
<dbReference type="PROSITE" id="PS50862">
    <property type="entry name" value="AA_TRNA_LIGASE_II"/>
    <property type="match status" value="1"/>
</dbReference>
<comment type="subcellular location">
    <subcellularLocation>
        <location evidence="1">Cell projection</location>
        <location evidence="1">Axon</location>
    </subcellularLocation>
    <subcellularLocation>
        <location evidence="2">Cytoplasm</location>
    </subcellularLocation>
</comment>
<dbReference type="InterPro" id="IPR033731">
    <property type="entry name" value="GlyRS-like_core"/>
</dbReference>
<keyword evidence="7" id="KW-0963">Cytoplasm</keyword>
<dbReference type="GO" id="GO:0005739">
    <property type="term" value="C:mitochondrion"/>
    <property type="evidence" value="ECO:0000318"/>
    <property type="project" value="GO_Central"/>
</dbReference>
<dbReference type="GO" id="GO:0005524">
    <property type="term" value="F:ATP binding"/>
    <property type="evidence" value="ECO:0007669"/>
    <property type="project" value="UniProtKB-KW"/>
</dbReference>
<keyword evidence="11" id="KW-0067">ATP-binding</keyword>
<dbReference type="FunFam" id="3.30.930.10:FF:000010">
    <property type="entry name" value="Glycyl-tRNA synthetase 1"/>
    <property type="match status" value="1"/>
</dbReference>
<dbReference type="FunFam" id="3.40.50.800:FF:000004">
    <property type="entry name" value="Glycine--tRNA ligase 2"/>
    <property type="match status" value="1"/>
</dbReference>
<keyword evidence="13" id="KW-0030">Aminoacyl-tRNA synthetase</keyword>
<evidence type="ECO:0000256" key="7">
    <source>
        <dbReference type="ARBA" id="ARBA00022490"/>
    </source>
</evidence>
<keyword evidence="22" id="KW-1185">Reference proteome</keyword>
<dbReference type="InterPro" id="IPR027031">
    <property type="entry name" value="Gly-tRNA_synthase/POLG2"/>
</dbReference>
<comment type="catalytic activity">
    <reaction evidence="17">
        <text>tRNA(Gly) + glycine + ATP = glycyl-tRNA(Gly) + AMP + diphosphate</text>
        <dbReference type="Rhea" id="RHEA:16013"/>
        <dbReference type="Rhea" id="RHEA-COMP:9664"/>
        <dbReference type="Rhea" id="RHEA-COMP:9683"/>
        <dbReference type="ChEBI" id="CHEBI:30616"/>
        <dbReference type="ChEBI" id="CHEBI:33019"/>
        <dbReference type="ChEBI" id="CHEBI:57305"/>
        <dbReference type="ChEBI" id="CHEBI:78442"/>
        <dbReference type="ChEBI" id="CHEBI:78522"/>
        <dbReference type="ChEBI" id="CHEBI:456215"/>
        <dbReference type="EC" id="6.1.1.14"/>
    </reaction>
    <physiologicalReaction direction="left-to-right" evidence="17">
        <dbReference type="Rhea" id="RHEA:16014"/>
    </physiologicalReaction>
</comment>
<dbReference type="NCBIfam" id="NF003211">
    <property type="entry name" value="PRK04173.1"/>
    <property type="match status" value="1"/>
</dbReference>
<evidence type="ECO:0000256" key="13">
    <source>
        <dbReference type="ARBA" id="ARBA00023146"/>
    </source>
</evidence>
<evidence type="ECO:0000256" key="2">
    <source>
        <dbReference type="ARBA" id="ARBA00004496"/>
    </source>
</evidence>